<name>A0A0N4Z9M5_PARTI</name>
<dbReference type="WBParaSite" id="PTRK_0000405600.1">
    <property type="protein sequence ID" value="PTRK_0000405600.1"/>
    <property type="gene ID" value="PTRK_0000405600"/>
</dbReference>
<accession>A0A0N4Z9M5</accession>
<dbReference type="InterPro" id="IPR023210">
    <property type="entry name" value="NADP_OxRdtase_dom"/>
</dbReference>
<dbReference type="PIRSF" id="PIRSF000097">
    <property type="entry name" value="AKR"/>
    <property type="match status" value="1"/>
</dbReference>
<protein>
    <submittedName>
        <fullName evidence="9">Aldo_ket_red domain-containing protein</fullName>
    </submittedName>
</protein>
<evidence type="ECO:0000259" key="7">
    <source>
        <dbReference type="Pfam" id="PF00248"/>
    </source>
</evidence>
<feature type="domain" description="NADP-dependent oxidoreductase" evidence="7">
    <location>
        <begin position="20"/>
        <end position="296"/>
    </location>
</feature>
<proteinExistence type="inferred from homology"/>
<evidence type="ECO:0000256" key="1">
    <source>
        <dbReference type="ARBA" id="ARBA00007905"/>
    </source>
</evidence>
<dbReference type="Pfam" id="PF00248">
    <property type="entry name" value="Aldo_ket_red"/>
    <property type="match status" value="1"/>
</dbReference>
<evidence type="ECO:0000256" key="4">
    <source>
        <dbReference type="PIRSR" id="PIRSR000097-1"/>
    </source>
</evidence>
<dbReference type="AlphaFoldDB" id="A0A0N4Z9M5"/>
<evidence type="ECO:0000256" key="5">
    <source>
        <dbReference type="PIRSR" id="PIRSR000097-2"/>
    </source>
</evidence>
<evidence type="ECO:0000256" key="3">
    <source>
        <dbReference type="ARBA" id="ARBA00023002"/>
    </source>
</evidence>
<dbReference type="GO" id="GO:0016491">
    <property type="term" value="F:oxidoreductase activity"/>
    <property type="evidence" value="ECO:0007669"/>
    <property type="project" value="UniProtKB-KW"/>
</dbReference>
<comment type="similarity">
    <text evidence="1">Belongs to the aldo/keto reductase family.</text>
</comment>
<reference evidence="9" key="1">
    <citation type="submission" date="2017-02" db="UniProtKB">
        <authorList>
            <consortium name="WormBaseParasite"/>
        </authorList>
    </citation>
    <scope>IDENTIFICATION</scope>
</reference>
<feature type="binding site" evidence="5">
    <location>
        <position position="115"/>
    </location>
    <ligand>
        <name>substrate</name>
    </ligand>
</feature>
<dbReference type="STRING" id="131310.A0A0N4Z9M5"/>
<dbReference type="PROSITE" id="PS00798">
    <property type="entry name" value="ALDOKETO_REDUCTASE_1"/>
    <property type="match status" value="1"/>
</dbReference>
<keyword evidence="2" id="KW-0521">NADP</keyword>
<keyword evidence="3" id="KW-0560">Oxidoreductase</keyword>
<dbReference type="InterPro" id="IPR018170">
    <property type="entry name" value="Aldo/ket_reductase_CS"/>
</dbReference>
<organism evidence="8 9">
    <name type="scientific">Parastrongyloides trichosuri</name>
    <name type="common">Possum-specific nematode worm</name>
    <dbReference type="NCBI Taxonomy" id="131310"/>
    <lineage>
        <taxon>Eukaryota</taxon>
        <taxon>Metazoa</taxon>
        <taxon>Ecdysozoa</taxon>
        <taxon>Nematoda</taxon>
        <taxon>Chromadorea</taxon>
        <taxon>Rhabditida</taxon>
        <taxon>Tylenchina</taxon>
        <taxon>Panagrolaimomorpha</taxon>
        <taxon>Strongyloidoidea</taxon>
        <taxon>Strongyloididae</taxon>
        <taxon>Parastrongyloides</taxon>
    </lineage>
</organism>
<dbReference type="FunFam" id="3.20.20.100:FF:000006">
    <property type="entry name" value="Aldo-keto reductase family 1 member A1"/>
    <property type="match status" value="1"/>
</dbReference>
<dbReference type="Proteomes" id="UP000038045">
    <property type="component" value="Unplaced"/>
</dbReference>
<dbReference type="InterPro" id="IPR020471">
    <property type="entry name" value="AKR"/>
</dbReference>
<dbReference type="PRINTS" id="PR00069">
    <property type="entry name" value="ALDKETRDTASE"/>
</dbReference>
<dbReference type="SUPFAM" id="SSF51430">
    <property type="entry name" value="NAD(P)-linked oxidoreductase"/>
    <property type="match status" value="1"/>
</dbReference>
<dbReference type="Gene3D" id="3.20.20.100">
    <property type="entry name" value="NADP-dependent oxidoreductase domain"/>
    <property type="match status" value="1"/>
</dbReference>
<evidence type="ECO:0000256" key="6">
    <source>
        <dbReference type="PIRSR" id="PIRSR000097-3"/>
    </source>
</evidence>
<evidence type="ECO:0000256" key="2">
    <source>
        <dbReference type="ARBA" id="ARBA00022857"/>
    </source>
</evidence>
<dbReference type="PANTHER" id="PTHR43827">
    <property type="entry name" value="2,5-DIKETO-D-GLUCONIC ACID REDUCTASE"/>
    <property type="match status" value="1"/>
</dbReference>
<dbReference type="PANTHER" id="PTHR43827:SF14">
    <property type="entry name" value="NADP-DEPENDENT OXIDOREDUCTASE DOMAIN-CONTAINING PROTEIN"/>
    <property type="match status" value="1"/>
</dbReference>
<dbReference type="PROSITE" id="PS00063">
    <property type="entry name" value="ALDOKETO_REDUCTASE_3"/>
    <property type="match status" value="1"/>
</dbReference>
<evidence type="ECO:0000313" key="9">
    <source>
        <dbReference type="WBParaSite" id="PTRK_0000405600.1"/>
    </source>
</evidence>
<keyword evidence="8" id="KW-1185">Reference proteome</keyword>
<dbReference type="InterPro" id="IPR036812">
    <property type="entry name" value="NAD(P)_OxRdtase_dom_sf"/>
</dbReference>
<dbReference type="PROSITE" id="PS00062">
    <property type="entry name" value="ALDOKETO_REDUCTASE_2"/>
    <property type="match status" value="1"/>
</dbReference>
<feature type="active site" description="Proton donor" evidence="4">
    <location>
        <position position="53"/>
    </location>
</feature>
<sequence length="317" mass="36605">MVTSFKNTIMLNNGLYIPQVGLGTWLSKPGEVKAAVLEALKVGYRHIDCARVYQNQEEVGAALKEAFDSDLVKREDIFVTTKIWNTCHSKEKAKECLTKSLKELGLDYVDLVLIHWPHGYLEETTELFPFNEDKTKIHYSNIDYIETWKSMEEMFAENMTKSLGVSNFNPKQIDRILSVCNVKPVINQVEMHVYFQQKELQMYCKKNDIILTAYSPLSNPAMPLRKPGDVTIFEDETLKKIAAKYSKTIAQVALRFLIQLNVVVIPKSVSANRIAENFNVFDFELDEESMKEIIALDKEKRYLNIKERDGDHPHFPW</sequence>
<evidence type="ECO:0000313" key="8">
    <source>
        <dbReference type="Proteomes" id="UP000038045"/>
    </source>
</evidence>
<feature type="site" description="Lowers pKa of active site Tyr" evidence="6">
    <location>
        <position position="82"/>
    </location>
</feature>